<dbReference type="EC" id="3.4.19.12" evidence="6"/>
<keyword evidence="3 6" id="KW-0833">Ubl conjugation pathway</keyword>
<evidence type="ECO:0000256" key="6">
    <source>
        <dbReference type="RuleBase" id="RU366025"/>
    </source>
</evidence>
<name>A0A5K1JSC0_9APHY</name>
<keyword evidence="5 6" id="KW-0788">Thiol protease</keyword>
<dbReference type="PROSITE" id="PS00973">
    <property type="entry name" value="USP_2"/>
    <property type="match status" value="1"/>
</dbReference>
<dbReference type="GO" id="GO:0016579">
    <property type="term" value="P:protein deubiquitination"/>
    <property type="evidence" value="ECO:0007669"/>
    <property type="project" value="InterPro"/>
</dbReference>
<keyword evidence="2 6" id="KW-0645">Protease</keyword>
<dbReference type="PROSITE" id="PS00972">
    <property type="entry name" value="USP_1"/>
    <property type="match status" value="1"/>
</dbReference>
<feature type="region of interest" description="Disordered" evidence="7">
    <location>
        <begin position="36"/>
        <end position="55"/>
    </location>
</feature>
<dbReference type="GO" id="GO:0061136">
    <property type="term" value="P:regulation of proteasomal protein catabolic process"/>
    <property type="evidence" value="ECO:0007669"/>
    <property type="project" value="TreeGrafter"/>
</dbReference>
<feature type="compositionally biased region" description="Basic residues" evidence="7">
    <location>
        <begin position="587"/>
        <end position="601"/>
    </location>
</feature>
<feature type="compositionally biased region" description="Acidic residues" evidence="7">
    <location>
        <begin position="529"/>
        <end position="539"/>
    </location>
</feature>
<accession>A0A5K1JSC0</accession>
<reference evidence="9" key="1">
    <citation type="submission" date="2019-10" db="EMBL/GenBank/DDBJ databases">
        <authorList>
            <person name="Nor Muhammad N."/>
        </authorList>
    </citation>
    <scope>NUCLEOTIDE SEQUENCE</scope>
</reference>
<organism evidence="9">
    <name type="scientific">Ganoderma boninense</name>
    <dbReference type="NCBI Taxonomy" id="34458"/>
    <lineage>
        <taxon>Eukaryota</taxon>
        <taxon>Fungi</taxon>
        <taxon>Dikarya</taxon>
        <taxon>Basidiomycota</taxon>
        <taxon>Agaricomycotina</taxon>
        <taxon>Agaricomycetes</taxon>
        <taxon>Polyporales</taxon>
        <taxon>Polyporaceae</taxon>
        <taxon>Ganoderma</taxon>
    </lineage>
</organism>
<dbReference type="InterPro" id="IPR025305">
    <property type="entry name" value="UCH_repeat_domain"/>
</dbReference>
<dbReference type="InterPro" id="IPR001394">
    <property type="entry name" value="Peptidase_C19_UCH"/>
</dbReference>
<dbReference type="InterPro" id="IPR028889">
    <property type="entry name" value="USP"/>
</dbReference>
<sequence length="978" mass="109365">MCKLYLRSTVRALTWRSKGVFATLGFPLDKLKQGDGKGDELALQPPPIDPSTAEGRASRTKLLRAWVELSAWLAIYEKANKEALKDYNPMVIHVKTDSERDLYQTGIGAHVSQTRGGLPEHVIAEAQSDPSWKALGMTPITYSWELLVFAYLAQCRCDPANTMVYFTHLVKIVDSLINWRAGEPDQLQAFIVQEKERYRFTLKEHDEYARQLGFGRNNDLGVELDSDVDDEFIARAWRSARQRAWMNPGDASQRRAALNDALKVVAEQRGSAALMKVWMEEKGSGMSPETAYQTLDVPRDVDETMLLTVYSMRIEDQPSQADRMREALNIIAEVTNSERLRQFLATGRDPGDTNILNTSPEMPRGLNQLGNTCYLNSLLQYFYTIKDLRVAIASLATADSKFLDDSKFTDDDLKRHRVGGRLVTRREILRSKKFVNLLSELFWNMEFCETASVTPAIELAKLALVTSQDEEEDETDKAGTDSSNDTDATLVDDMAPRPVFDRSSPPAPTQSPKSPTGSVLGKRARDGDGDGDADGELPMDIDSTPAHSPPGPSVASPPSTKASGSSGSRRTSEDPTSFIEDAVGSSSKRRAAGRRGRRRGPGRGVKDGSPPSQAAGKVPPPLPPRKRQAADSVMMFGRQHDVSECMDNCMFQIETALLDFQGMAASDDDKTSPIKRLFYGKKRQRLVSLSPNDDARHQSSIHEKEDLFSQVHVNVAEEGFDIYDGLARYFDDVVEIGGLKKQMEVSIVDPPPLLQVQLQRVQFNRETQQAYKSQAYVKFGETLYMDRFLESADPAKKARSKAVQTELTSARERVQRLTQGKHAPFAPAFSNTAEYLTKQGVLDLELDEEFALSLSREESLITEQLRVERERTTALKAQMEEIWKDEKAAAYELTSVFIHRGSSPSWGHYFFYSRNLPNGPDEWFKYNDSDVSAVSKDEVLADTTGSTANPYMLVFVRKDCDAIDTVHRFNPDSLQEAE</sequence>
<gene>
    <name evidence="9" type="primary">A0A095CIZ4</name>
</gene>
<dbReference type="Pfam" id="PF13446">
    <property type="entry name" value="RPT"/>
    <property type="match status" value="2"/>
</dbReference>
<proteinExistence type="inferred from homology"/>
<dbReference type="Pfam" id="PF00443">
    <property type="entry name" value="UCH"/>
    <property type="match status" value="2"/>
</dbReference>
<dbReference type="PANTHER" id="PTHR43982">
    <property type="entry name" value="UBIQUITIN CARBOXYL-TERMINAL HYDROLASE"/>
    <property type="match status" value="1"/>
</dbReference>
<evidence type="ECO:0000313" key="9">
    <source>
        <dbReference type="EMBL" id="VWO94438.1"/>
    </source>
</evidence>
<dbReference type="GO" id="GO:0043161">
    <property type="term" value="P:proteasome-mediated ubiquitin-dependent protein catabolic process"/>
    <property type="evidence" value="ECO:0007669"/>
    <property type="project" value="InterPro"/>
</dbReference>
<evidence type="ECO:0000256" key="7">
    <source>
        <dbReference type="SAM" id="MobiDB-lite"/>
    </source>
</evidence>
<dbReference type="GO" id="GO:0004843">
    <property type="term" value="F:cysteine-type deubiquitinase activity"/>
    <property type="evidence" value="ECO:0007669"/>
    <property type="project" value="UniProtKB-UniRule"/>
</dbReference>
<protein>
    <recommendedName>
        <fullName evidence="6">Ubiquitin carboxyl-terminal hydrolase</fullName>
        <ecNumber evidence="6">3.4.19.12</ecNumber>
    </recommendedName>
</protein>
<dbReference type="GO" id="GO:0070628">
    <property type="term" value="F:proteasome binding"/>
    <property type="evidence" value="ECO:0007669"/>
    <property type="project" value="TreeGrafter"/>
</dbReference>
<dbReference type="PANTHER" id="PTHR43982:SF6">
    <property type="entry name" value="UBIQUITIN CARBOXYL-TERMINAL HYDROLASE 2-RELATED"/>
    <property type="match status" value="1"/>
</dbReference>
<feature type="domain" description="USP" evidence="8">
    <location>
        <begin position="364"/>
        <end position="958"/>
    </location>
</feature>
<evidence type="ECO:0000259" key="8">
    <source>
        <dbReference type="PROSITE" id="PS50235"/>
    </source>
</evidence>
<dbReference type="Gene3D" id="3.90.70.10">
    <property type="entry name" value="Cysteine proteinases"/>
    <property type="match status" value="2"/>
</dbReference>
<dbReference type="InterPro" id="IPR044635">
    <property type="entry name" value="UBP14-like"/>
</dbReference>
<dbReference type="PROSITE" id="PS50235">
    <property type="entry name" value="USP_3"/>
    <property type="match status" value="1"/>
</dbReference>
<dbReference type="InterPro" id="IPR038765">
    <property type="entry name" value="Papain-like_cys_pep_sf"/>
</dbReference>
<evidence type="ECO:0000256" key="1">
    <source>
        <dbReference type="ARBA" id="ARBA00000707"/>
    </source>
</evidence>
<dbReference type="InterPro" id="IPR018200">
    <property type="entry name" value="USP_CS"/>
</dbReference>
<comment type="similarity">
    <text evidence="6">Belongs to the peptidase C19 family.</text>
</comment>
<feature type="region of interest" description="Disordered" evidence="7">
    <location>
        <begin position="467"/>
        <end position="629"/>
    </location>
</feature>
<evidence type="ECO:0000256" key="2">
    <source>
        <dbReference type="ARBA" id="ARBA00022670"/>
    </source>
</evidence>
<feature type="compositionally biased region" description="Polar residues" evidence="7">
    <location>
        <begin position="560"/>
        <end position="569"/>
    </location>
</feature>
<dbReference type="SUPFAM" id="SSF54001">
    <property type="entry name" value="Cysteine proteinases"/>
    <property type="match status" value="1"/>
</dbReference>
<dbReference type="EMBL" id="LR723975">
    <property type="protein sequence ID" value="VWO94438.1"/>
    <property type="molecule type" value="Genomic_DNA"/>
</dbReference>
<evidence type="ECO:0000256" key="5">
    <source>
        <dbReference type="ARBA" id="ARBA00022807"/>
    </source>
</evidence>
<dbReference type="AlphaFoldDB" id="A0A5K1JSC0"/>
<keyword evidence="4 6" id="KW-0378">Hydrolase</keyword>
<evidence type="ECO:0000256" key="3">
    <source>
        <dbReference type="ARBA" id="ARBA00022786"/>
    </source>
</evidence>
<evidence type="ECO:0000256" key="4">
    <source>
        <dbReference type="ARBA" id="ARBA00022801"/>
    </source>
</evidence>
<comment type="catalytic activity">
    <reaction evidence="1 6">
        <text>Thiol-dependent hydrolysis of ester, thioester, amide, peptide and isopeptide bonds formed by the C-terminal Gly of ubiquitin (a 76-residue protein attached to proteins as an intracellular targeting signal).</text>
        <dbReference type="EC" id="3.4.19.12"/>
    </reaction>
</comment>